<feature type="transmembrane region" description="Helical" evidence="6">
    <location>
        <begin position="195"/>
        <end position="214"/>
    </location>
</feature>
<name>W2S0H6_CYPE1</name>
<feature type="transmembrane region" description="Helical" evidence="6">
    <location>
        <begin position="402"/>
        <end position="423"/>
    </location>
</feature>
<dbReference type="Gene3D" id="1.20.1250.20">
    <property type="entry name" value="MFS general substrate transporter like domains"/>
    <property type="match status" value="1"/>
</dbReference>
<evidence type="ECO:0000256" key="4">
    <source>
        <dbReference type="ARBA" id="ARBA00023136"/>
    </source>
</evidence>
<feature type="transmembrane region" description="Helical" evidence="6">
    <location>
        <begin position="460"/>
        <end position="485"/>
    </location>
</feature>
<evidence type="ECO:0000256" key="5">
    <source>
        <dbReference type="SAM" id="MobiDB-lite"/>
    </source>
</evidence>
<accession>W2S0H6</accession>
<feature type="transmembrane region" description="Helical" evidence="6">
    <location>
        <begin position="371"/>
        <end position="393"/>
    </location>
</feature>
<feature type="transmembrane region" description="Helical" evidence="6">
    <location>
        <begin position="297"/>
        <end position="316"/>
    </location>
</feature>
<feature type="compositionally biased region" description="Basic and acidic residues" evidence="5">
    <location>
        <begin position="625"/>
        <end position="634"/>
    </location>
</feature>
<proteinExistence type="predicted"/>
<dbReference type="EMBL" id="KB822719">
    <property type="protein sequence ID" value="ETN42236.1"/>
    <property type="molecule type" value="Genomic_DNA"/>
</dbReference>
<dbReference type="InterPro" id="IPR036259">
    <property type="entry name" value="MFS_trans_sf"/>
</dbReference>
<feature type="domain" description="Major facilitator superfamily (MFS) profile" evidence="7">
    <location>
        <begin position="69"/>
        <end position="561"/>
    </location>
</feature>
<feature type="transmembrane region" description="Helical" evidence="6">
    <location>
        <begin position="159"/>
        <end position="183"/>
    </location>
</feature>
<dbReference type="PROSITE" id="PS50850">
    <property type="entry name" value="MFS"/>
    <property type="match status" value="1"/>
</dbReference>
<reference evidence="8 9" key="1">
    <citation type="submission" date="2013-03" db="EMBL/GenBank/DDBJ databases">
        <title>The Genome Sequence of Phialophora europaea CBS 101466.</title>
        <authorList>
            <consortium name="The Broad Institute Genomics Platform"/>
            <person name="Cuomo C."/>
            <person name="de Hoog S."/>
            <person name="Gorbushina A."/>
            <person name="Walker B."/>
            <person name="Young S.K."/>
            <person name="Zeng Q."/>
            <person name="Gargeya S."/>
            <person name="Fitzgerald M."/>
            <person name="Haas B."/>
            <person name="Abouelleil A."/>
            <person name="Allen A.W."/>
            <person name="Alvarado L."/>
            <person name="Arachchi H.M."/>
            <person name="Berlin A.M."/>
            <person name="Chapman S.B."/>
            <person name="Gainer-Dewar J."/>
            <person name="Goldberg J."/>
            <person name="Griggs A."/>
            <person name="Gujja S."/>
            <person name="Hansen M."/>
            <person name="Howarth C."/>
            <person name="Imamovic A."/>
            <person name="Ireland A."/>
            <person name="Larimer J."/>
            <person name="McCowan C."/>
            <person name="Murphy C."/>
            <person name="Pearson M."/>
            <person name="Poon T.W."/>
            <person name="Priest M."/>
            <person name="Roberts A."/>
            <person name="Saif S."/>
            <person name="Shea T."/>
            <person name="Sisk P."/>
            <person name="Sykes S."/>
            <person name="Wortman J."/>
            <person name="Nusbaum C."/>
            <person name="Birren B."/>
        </authorList>
    </citation>
    <scope>NUCLEOTIDE SEQUENCE [LARGE SCALE GENOMIC DNA]</scope>
    <source>
        <strain evidence="8 9">CBS 101466</strain>
    </source>
</reference>
<keyword evidence="3 6" id="KW-1133">Transmembrane helix</keyword>
<dbReference type="Proteomes" id="UP000030752">
    <property type="component" value="Unassembled WGS sequence"/>
</dbReference>
<dbReference type="Pfam" id="PF07690">
    <property type="entry name" value="MFS_1"/>
    <property type="match status" value="1"/>
</dbReference>
<protein>
    <recommendedName>
        <fullName evidence="7">Major facilitator superfamily (MFS) profile domain-containing protein</fullName>
    </recommendedName>
</protein>
<dbReference type="OrthoDB" id="419537at2759"/>
<dbReference type="GO" id="GO:0015174">
    <property type="term" value="F:basic amino acid transmembrane transporter activity"/>
    <property type="evidence" value="ECO:0007669"/>
    <property type="project" value="TreeGrafter"/>
</dbReference>
<dbReference type="AlphaFoldDB" id="W2S0H6"/>
<feature type="transmembrane region" description="Helical" evidence="6">
    <location>
        <begin position="337"/>
        <end position="359"/>
    </location>
</feature>
<dbReference type="SUPFAM" id="SSF103473">
    <property type="entry name" value="MFS general substrate transporter"/>
    <property type="match status" value="1"/>
</dbReference>
<dbReference type="InterPro" id="IPR020846">
    <property type="entry name" value="MFS_dom"/>
</dbReference>
<feature type="transmembrane region" description="Helical" evidence="6">
    <location>
        <begin position="66"/>
        <end position="84"/>
    </location>
</feature>
<comment type="subcellular location">
    <subcellularLocation>
        <location evidence="1">Membrane</location>
        <topology evidence="1">Multi-pass membrane protein</topology>
    </subcellularLocation>
</comment>
<dbReference type="GO" id="GO:0000329">
    <property type="term" value="C:fungal-type vacuole membrane"/>
    <property type="evidence" value="ECO:0007669"/>
    <property type="project" value="TreeGrafter"/>
</dbReference>
<feature type="transmembrane region" description="Helical" evidence="6">
    <location>
        <begin position="271"/>
        <end position="291"/>
    </location>
</feature>
<feature type="compositionally biased region" description="Acidic residues" evidence="5">
    <location>
        <begin position="590"/>
        <end position="600"/>
    </location>
</feature>
<dbReference type="InterPro" id="IPR011701">
    <property type="entry name" value="MFS"/>
</dbReference>
<dbReference type="PANTHER" id="PTHR23501">
    <property type="entry name" value="MAJOR FACILITATOR SUPERFAMILY"/>
    <property type="match status" value="1"/>
</dbReference>
<gene>
    <name evidence="8" type="ORF">HMPREF1541_04177</name>
</gene>
<keyword evidence="4 6" id="KW-0472">Membrane</keyword>
<feature type="transmembrane region" description="Helical" evidence="6">
    <location>
        <begin position="220"/>
        <end position="241"/>
    </location>
</feature>
<feature type="transmembrane region" description="Helical" evidence="6">
    <location>
        <begin position="134"/>
        <end position="153"/>
    </location>
</feature>
<evidence type="ECO:0000256" key="1">
    <source>
        <dbReference type="ARBA" id="ARBA00004141"/>
    </source>
</evidence>
<dbReference type="RefSeq" id="XP_008716745.1">
    <property type="nucleotide sequence ID" value="XM_008718523.1"/>
</dbReference>
<dbReference type="eggNOG" id="KOG0254">
    <property type="taxonomic scope" value="Eukaryota"/>
</dbReference>
<keyword evidence="9" id="KW-1185">Reference proteome</keyword>
<dbReference type="InParanoid" id="W2S0H6"/>
<evidence type="ECO:0000256" key="6">
    <source>
        <dbReference type="SAM" id="Phobius"/>
    </source>
</evidence>
<evidence type="ECO:0000313" key="9">
    <source>
        <dbReference type="Proteomes" id="UP000030752"/>
    </source>
</evidence>
<dbReference type="GeneID" id="19971516"/>
<feature type="region of interest" description="Disordered" evidence="5">
    <location>
        <begin position="568"/>
        <end position="650"/>
    </location>
</feature>
<sequence length="650" mass="71191">MSVPEMRETRPLIDSVPGPFVQPAAGEVEEVTERTALLIKKESGATPIKIHNNKDVHFRNISQKDFWILFGTIIFGNTVAFFDSTLMASAHPNITSYFNASNSASWLSTVFYLTSTVSQPLYGRVSDTIGRRPVYIFAEVMFMLSTIWCALAGDIGSFIAARAVCGMGAGGVMSMSNIITSDIVKIEYRGIYQSYYNVAYAVGNGLGAAFGGMLCDTMGWRWAFGIQVPFIAVFVVASWFATPDNLGPNLAQSQGRGLREAFKSFDARGSVVLSVTVTCLILGINLGGNILSWSHPFVIVSLILAAVGGCLMVPISRRAERPVLPLHLLAKSPNANLMWASFCFSLCLNSVLFNVPLFLQTVRQTSATVSGMYLVIPLVGVALTAIGTGWWIAMTRRMMPPLIIGQVLLVIGVIGTTCLNQHLPVWAMLLLVPWVNIGQGFYFPTCTIATLAMNSLDDQAIVVSTLALFRALGAIHGVAISSWILQNMLPFYLERNVKADDPAMKEKIVQAVRKSVDAIRSLDPVHKAQVVHSYALSMRVTFAASFIFAAAVIVLTWPVKLPKLQGQDEKDFEEEQEHQDTVDYGNLDGYDTEDDGDGGDLEAPHPFKAMSLSRETTRTRYSVETVRRLSRESSRQALQLGRKASFDTSF</sequence>
<dbReference type="FunFam" id="1.20.1720.10:FF:000024">
    <property type="entry name" value="MFS multidrug transporter, putative"/>
    <property type="match status" value="1"/>
</dbReference>
<evidence type="ECO:0000313" key="8">
    <source>
        <dbReference type="EMBL" id="ETN42236.1"/>
    </source>
</evidence>
<dbReference type="PANTHER" id="PTHR23501:SF67">
    <property type="entry name" value="MFS MULTIDRUG EFFLUX TRANSPORTER (EUROFUNG)"/>
    <property type="match status" value="1"/>
</dbReference>
<evidence type="ECO:0000259" key="7">
    <source>
        <dbReference type="PROSITE" id="PS50850"/>
    </source>
</evidence>
<keyword evidence="2 6" id="KW-0812">Transmembrane</keyword>
<feature type="transmembrane region" description="Helical" evidence="6">
    <location>
        <begin position="540"/>
        <end position="559"/>
    </location>
</feature>
<dbReference type="Gene3D" id="1.20.1720.10">
    <property type="entry name" value="Multidrug resistance protein D"/>
    <property type="match status" value="1"/>
</dbReference>
<dbReference type="VEuPathDB" id="FungiDB:HMPREF1541_04177"/>
<dbReference type="HOGENOM" id="CLU_000960_22_3_1"/>
<organism evidence="8 9">
    <name type="scientific">Cyphellophora europaea (strain CBS 101466)</name>
    <name type="common">Phialophora europaea</name>
    <dbReference type="NCBI Taxonomy" id="1220924"/>
    <lineage>
        <taxon>Eukaryota</taxon>
        <taxon>Fungi</taxon>
        <taxon>Dikarya</taxon>
        <taxon>Ascomycota</taxon>
        <taxon>Pezizomycotina</taxon>
        <taxon>Eurotiomycetes</taxon>
        <taxon>Chaetothyriomycetidae</taxon>
        <taxon>Chaetothyriales</taxon>
        <taxon>Cyphellophoraceae</taxon>
        <taxon>Cyphellophora</taxon>
    </lineage>
</organism>
<evidence type="ECO:0000256" key="3">
    <source>
        <dbReference type="ARBA" id="ARBA00022989"/>
    </source>
</evidence>
<evidence type="ECO:0000256" key="2">
    <source>
        <dbReference type="ARBA" id="ARBA00022692"/>
    </source>
</evidence>
<feature type="transmembrane region" description="Helical" evidence="6">
    <location>
        <begin position="429"/>
        <end position="453"/>
    </location>
</feature>